<dbReference type="RefSeq" id="WP_160644237.1">
    <property type="nucleotide sequence ID" value="NZ_SIJB01000007.1"/>
</dbReference>
<sequence length="174" mass="19801">MLRNNQGSLVLEASIVLPIFISAFLALVSFLQIALAEMALHQAVNEATKITATHVYPIYILNNHQSIQTFQNDMTNMIPVQMNLLVELQKENINNITNDILNTMFLPYLLLFIDEGLLQKDQVQVIKVILPNLKDKQSAYFGIEASYSMNLLLPFIEREVIIQKKSLERVWIGG</sequence>
<evidence type="ECO:0000256" key="1">
    <source>
        <dbReference type="SAM" id="Phobius"/>
    </source>
</evidence>
<dbReference type="EMBL" id="SIJB01000007">
    <property type="protein sequence ID" value="NBI27864.1"/>
    <property type="molecule type" value="Genomic_DNA"/>
</dbReference>
<dbReference type="OrthoDB" id="2388573at2"/>
<evidence type="ECO:0000313" key="2">
    <source>
        <dbReference type="EMBL" id="NBI27864.1"/>
    </source>
</evidence>
<reference evidence="2 3" key="1">
    <citation type="submission" date="2019-01" db="EMBL/GenBank/DDBJ databases">
        <title>Chengkuizengella sp. nov., isolated from deep-sea sediment of East Pacific Ocean.</title>
        <authorList>
            <person name="Yang J."/>
            <person name="Lai Q."/>
            <person name="Shao Z."/>
        </authorList>
    </citation>
    <scope>NUCLEOTIDE SEQUENCE [LARGE SCALE GENOMIC DNA]</scope>
    <source>
        <strain evidence="2 3">YPA3-1-1</strain>
    </source>
</reference>
<evidence type="ECO:0000313" key="3">
    <source>
        <dbReference type="Proteomes" id="UP000448943"/>
    </source>
</evidence>
<name>A0A6N9Q1E5_9BACL</name>
<keyword evidence="1" id="KW-0472">Membrane</keyword>
<protein>
    <recommendedName>
        <fullName evidence="4">TadE-like protein</fullName>
    </recommendedName>
</protein>
<evidence type="ECO:0008006" key="4">
    <source>
        <dbReference type="Google" id="ProtNLM"/>
    </source>
</evidence>
<dbReference type="AlphaFoldDB" id="A0A6N9Q1E5"/>
<feature type="transmembrane region" description="Helical" evidence="1">
    <location>
        <begin position="15"/>
        <end position="35"/>
    </location>
</feature>
<keyword evidence="3" id="KW-1185">Reference proteome</keyword>
<keyword evidence="1" id="KW-1133">Transmembrane helix</keyword>
<comment type="caution">
    <text evidence="2">The sequence shown here is derived from an EMBL/GenBank/DDBJ whole genome shotgun (WGS) entry which is preliminary data.</text>
</comment>
<organism evidence="2 3">
    <name type="scientific">Chengkuizengella marina</name>
    <dbReference type="NCBI Taxonomy" id="2507566"/>
    <lineage>
        <taxon>Bacteria</taxon>
        <taxon>Bacillati</taxon>
        <taxon>Bacillota</taxon>
        <taxon>Bacilli</taxon>
        <taxon>Bacillales</taxon>
        <taxon>Paenibacillaceae</taxon>
        <taxon>Chengkuizengella</taxon>
    </lineage>
</organism>
<accession>A0A6N9Q1E5</accession>
<gene>
    <name evidence="2" type="ORF">ERL59_02670</name>
</gene>
<proteinExistence type="predicted"/>
<keyword evidence="1" id="KW-0812">Transmembrane</keyword>
<dbReference type="Proteomes" id="UP000448943">
    <property type="component" value="Unassembled WGS sequence"/>
</dbReference>